<protein>
    <recommendedName>
        <fullName evidence="5">Secreted protein</fullName>
    </recommendedName>
</protein>
<feature type="signal peptide" evidence="2">
    <location>
        <begin position="1"/>
        <end position="45"/>
    </location>
</feature>
<comment type="caution">
    <text evidence="3">The sequence shown here is derived from an EMBL/GenBank/DDBJ whole genome shotgun (WGS) entry which is preliminary data.</text>
</comment>
<keyword evidence="4" id="KW-1185">Reference proteome</keyword>
<name>A0A918PLY7_9ACTN</name>
<gene>
    <name evidence="3" type="ORF">GCM10010387_04290</name>
</gene>
<dbReference type="EMBL" id="BMWG01000001">
    <property type="protein sequence ID" value="GGZ15149.1"/>
    <property type="molecule type" value="Genomic_DNA"/>
</dbReference>
<dbReference type="RefSeq" id="WP_190121075.1">
    <property type="nucleotide sequence ID" value="NZ_BMWG01000001.1"/>
</dbReference>
<evidence type="ECO:0000313" key="4">
    <source>
        <dbReference type="Proteomes" id="UP000630936"/>
    </source>
</evidence>
<feature type="region of interest" description="Disordered" evidence="1">
    <location>
        <begin position="319"/>
        <end position="344"/>
    </location>
</feature>
<sequence length="544" mass="58565">MTHLPLQKRSKGTKATSRTRTRGARLTACLAAAMVLGALSVPVQAQENPAHPPDPVPPLSQQQDPRATEATAPPALGPQAWTGPGGQADPADHTLTPGAQNAATAEKVARLDAVLPKQSLTNLLGNLNRTAEIGCTNRDPFGPAAPQPDVKYCLQNDDSVTKEWIPQSMTGVSDAKDNEAWGSDAGRNIHLFSAYDDYDPGRNNSGDNQIGDCTPAELEADDACNQKGVRVTFSQKKVDPVTGVESVKYRHVLLAWTYVNTAKNISFDGLNSGEGPTIQNGIHAGGMVWYGNYLYVADTRNGMRVFDMRMIMDLDPDNDVTTRDPMGTDLDGTPTTSNTQDKTKAGRHNNVWYSFGYRYVMPQVAAWKFKAPQSNPAGQSHCVSTGAPKASYLSLDRSTVPDRLIMGEYCYPNADSPSTGRIASYPVAALESRTADVPAQGWSNYLPLPRGGAQGAVAQNNKLYVNVSNNKNNGRLYRAAWNNGVLETIGAPIPTAVGPEDLYIERGTGRLWSISEHAPSATGCTAICQRVLYGHKLSWVDAQP</sequence>
<reference evidence="3" key="2">
    <citation type="submission" date="2020-09" db="EMBL/GenBank/DDBJ databases">
        <authorList>
            <person name="Sun Q."/>
            <person name="Ohkuma M."/>
        </authorList>
    </citation>
    <scope>NUCLEOTIDE SEQUENCE</scope>
    <source>
        <strain evidence="3">JCM 4988</strain>
    </source>
</reference>
<feature type="chain" id="PRO_5038515139" description="Secreted protein" evidence="2">
    <location>
        <begin position="46"/>
        <end position="544"/>
    </location>
</feature>
<proteinExistence type="predicted"/>
<dbReference type="AlphaFoldDB" id="A0A918PLY7"/>
<feature type="region of interest" description="Disordered" evidence="1">
    <location>
        <begin position="45"/>
        <end position="97"/>
    </location>
</feature>
<reference evidence="3" key="1">
    <citation type="journal article" date="2014" name="Int. J. Syst. Evol. Microbiol.">
        <title>Complete genome sequence of Corynebacterium casei LMG S-19264T (=DSM 44701T), isolated from a smear-ripened cheese.</title>
        <authorList>
            <consortium name="US DOE Joint Genome Institute (JGI-PGF)"/>
            <person name="Walter F."/>
            <person name="Albersmeier A."/>
            <person name="Kalinowski J."/>
            <person name="Ruckert C."/>
        </authorList>
    </citation>
    <scope>NUCLEOTIDE SEQUENCE</scope>
    <source>
        <strain evidence="3">JCM 4988</strain>
    </source>
</reference>
<evidence type="ECO:0000256" key="1">
    <source>
        <dbReference type="SAM" id="MobiDB-lite"/>
    </source>
</evidence>
<accession>A0A918PLY7</accession>
<feature type="region of interest" description="Disordered" evidence="1">
    <location>
        <begin position="1"/>
        <end position="22"/>
    </location>
</feature>
<dbReference type="Proteomes" id="UP000630936">
    <property type="component" value="Unassembled WGS sequence"/>
</dbReference>
<evidence type="ECO:0000256" key="2">
    <source>
        <dbReference type="SAM" id="SignalP"/>
    </source>
</evidence>
<organism evidence="3 4">
    <name type="scientific">Streptomyces inusitatus</name>
    <dbReference type="NCBI Taxonomy" id="68221"/>
    <lineage>
        <taxon>Bacteria</taxon>
        <taxon>Bacillati</taxon>
        <taxon>Actinomycetota</taxon>
        <taxon>Actinomycetes</taxon>
        <taxon>Kitasatosporales</taxon>
        <taxon>Streptomycetaceae</taxon>
        <taxon>Streptomyces</taxon>
    </lineage>
</organism>
<evidence type="ECO:0000313" key="3">
    <source>
        <dbReference type="EMBL" id="GGZ15149.1"/>
    </source>
</evidence>
<keyword evidence="2" id="KW-0732">Signal</keyword>
<evidence type="ECO:0008006" key="5">
    <source>
        <dbReference type="Google" id="ProtNLM"/>
    </source>
</evidence>